<gene>
    <name evidence="1" type="ORF">RGV86_02765</name>
</gene>
<dbReference type="EMBL" id="JAVIWS010000001">
    <property type="protein sequence ID" value="MDR4877321.1"/>
    <property type="molecule type" value="Genomic_DNA"/>
</dbReference>
<dbReference type="GeneID" id="86859863"/>
<accession>A0ABU1DMX2</accession>
<comment type="caution">
    <text evidence="1">The sequence shown here is derived from an EMBL/GenBank/DDBJ whole genome shotgun (WGS) entry which is preliminary data.</text>
</comment>
<evidence type="ECO:0000313" key="2">
    <source>
        <dbReference type="Proteomes" id="UP001256818"/>
    </source>
</evidence>
<dbReference type="Proteomes" id="UP001256818">
    <property type="component" value="Unassembled WGS sequence"/>
</dbReference>
<proteinExistence type="predicted"/>
<dbReference type="RefSeq" id="WP_309508419.1">
    <property type="nucleotide sequence ID" value="NZ_JAVIWR010000001.1"/>
</dbReference>
<evidence type="ECO:0000313" key="1">
    <source>
        <dbReference type="EMBL" id="MDR4877321.1"/>
    </source>
</evidence>
<name>A0ABU1DMX2_9ESCH</name>
<reference evidence="1 2" key="1">
    <citation type="submission" date="2023-08" db="EMBL/GenBank/DDBJ databases">
        <title>Whole-Genome Sequencing and Taxonomic description of Escherichia ruysiae strains Isolated from a healthy canine fecal sample.</title>
        <authorList>
            <person name="Liang S."/>
            <person name="Mlaga K.D."/>
            <person name="Jospin G."/>
            <person name="Uttarwar R."/>
            <person name="Marfori Z."/>
            <person name="Alvarado N."/>
            <person name="Scarsella E."/>
            <person name="Ganz H."/>
            <person name="Dione N."/>
        </authorList>
    </citation>
    <scope>NUCLEOTIDE SEQUENCE [LARGE SCALE GENOMIC DNA]</scope>
    <source>
        <strain evidence="1 2">AB136</strain>
    </source>
</reference>
<sequence length="85" mass="9307">MNRRWLTLCISVLGLFVAGISQGISDARADDICKNGAMVPDEYCRFFIHYGPEAPGKLDIRISDALKIPDQDAAKTRAIGLIISI</sequence>
<protein>
    <submittedName>
        <fullName evidence="1">Uncharacterized protein</fullName>
    </submittedName>
</protein>
<keyword evidence="2" id="KW-1185">Reference proteome</keyword>
<organism evidence="1 2">
    <name type="scientific">Escherichia ruysiae</name>
    <dbReference type="NCBI Taxonomy" id="2608867"/>
    <lineage>
        <taxon>Bacteria</taxon>
        <taxon>Pseudomonadati</taxon>
        <taxon>Pseudomonadota</taxon>
        <taxon>Gammaproteobacteria</taxon>
        <taxon>Enterobacterales</taxon>
        <taxon>Enterobacteriaceae</taxon>
        <taxon>Escherichia</taxon>
    </lineage>
</organism>